<keyword evidence="1" id="KW-0602">Photosynthesis</keyword>
<evidence type="ECO:0000259" key="5">
    <source>
        <dbReference type="Pfam" id="PF14870"/>
    </source>
</evidence>
<evidence type="ECO:0000256" key="2">
    <source>
        <dbReference type="ARBA" id="ARBA00023276"/>
    </source>
</evidence>
<dbReference type="KEGG" id="rul:UC8_38400"/>
<feature type="region of interest" description="Disordered" evidence="3">
    <location>
        <begin position="845"/>
        <end position="866"/>
    </location>
</feature>
<organism evidence="6 7">
    <name type="scientific">Roseimaritima ulvae</name>
    <dbReference type="NCBI Taxonomy" id="980254"/>
    <lineage>
        <taxon>Bacteria</taxon>
        <taxon>Pseudomonadati</taxon>
        <taxon>Planctomycetota</taxon>
        <taxon>Planctomycetia</taxon>
        <taxon>Pirellulales</taxon>
        <taxon>Pirellulaceae</taxon>
        <taxon>Roseimaritima</taxon>
    </lineage>
</organism>
<evidence type="ECO:0000256" key="4">
    <source>
        <dbReference type="SAM" id="SignalP"/>
    </source>
</evidence>
<evidence type="ECO:0000313" key="7">
    <source>
        <dbReference type="Proteomes" id="UP000325286"/>
    </source>
</evidence>
<dbReference type="EMBL" id="CP042914">
    <property type="protein sequence ID" value="QEG41813.1"/>
    <property type="molecule type" value="Genomic_DNA"/>
</dbReference>
<feature type="domain" description="Photosynthesis system II assembly factor Ycf48/Hcf136-like" evidence="5">
    <location>
        <begin position="51"/>
        <end position="211"/>
    </location>
</feature>
<gene>
    <name evidence="6" type="ORF">UC8_38400</name>
</gene>
<feature type="chain" id="PRO_5023002719" evidence="4">
    <location>
        <begin position="24"/>
        <end position="975"/>
    </location>
</feature>
<dbReference type="Gene3D" id="2.60.40.1190">
    <property type="match status" value="1"/>
</dbReference>
<dbReference type="InterPro" id="IPR015943">
    <property type="entry name" value="WD40/YVTN_repeat-like_dom_sf"/>
</dbReference>
<evidence type="ECO:0000313" key="6">
    <source>
        <dbReference type="EMBL" id="QEG41813.1"/>
    </source>
</evidence>
<evidence type="ECO:0000256" key="1">
    <source>
        <dbReference type="ARBA" id="ARBA00022531"/>
    </source>
</evidence>
<dbReference type="SUPFAM" id="SSF49344">
    <property type="entry name" value="CBD9-like"/>
    <property type="match status" value="1"/>
</dbReference>
<dbReference type="AlphaFoldDB" id="A0A5B9R6C3"/>
<evidence type="ECO:0000256" key="3">
    <source>
        <dbReference type="SAM" id="MobiDB-lite"/>
    </source>
</evidence>
<keyword evidence="4" id="KW-0732">Signal</keyword>
<dbReference type="GO" id="GO:0009523">
    <property type="term" value="C:photosystem II"/>
    <property type="evidence" value="ECO:0007669"/>
    <property type="project" value="UniProtKB-KW"/>
</dbReference>
<dbReference type="PROSITE" id="PS51257">
    <property type="entry name" value="PROKAR_LIPOPROTEIN"/>
    <property type="match status" value="1"/>
</dbReference>
<dbReference type="Pfam" id="PF14870">
    <property type="entry name" value="PSII_BNR"/>
    <property type="match status" value="1"/>
</dbReference>
<feature type="signal peptide" evidence="4">
    <location>
        <begin position="1"/>
        <end position="23"/>
    </location>
</feature>
<dbReference type="PANTHER" id="PTHR47199:SF2">
    <property type="entry name" value="PHOTOSYSTEM II STABILITY_ASSEMBLY FACTOR HCF136, CHLOROPLASTIC"/>
    <property type="match status" value="1"/>
</dbReference>
<protein>
    <submittedName>
        <fullName evidence="6">Ycf48-like protein</fullName>
    </submittedName>
</protein>
<keyword evidence="2" id="KW-0604">Photosystem II</keyword>
<dbReference type="GO" id="GO:0015979">
    <property type="term" value="P:photosynthesis"/>
    <property type="evidence" value="ECO:0007669"/>
    <property type="project" value="UniProtKB-KW"/>
</dbReference>
<dbReference type="Gene3D" id="2.130.10.10">
    <property type="entry name" value="YVTN repeat-like/Quinoprotein amine dehydrogenase"/>
    <property type="match status" value="2"/>
</dbReference>
<sequence length="975" mass="106275" precursor="true">MKLLISFSLMAMMACILAPLPFASSPTCQGQDLTGETIEYGIPDYSVRPWLKSDATLRAITFVDPDRGWAVGDRGVILASNSGGDHWESQHSPTDATLFDVQFVNARRGLAVGGYYSSDTQTSRGVVLTTANGGRTWQRLDTDLPLLRSLRVQADGSILAAGDFSTVHMASVFLSDDGGRTWLAANAPQIGRTQCLTGPADGPTTVLGSDGMVHQFATVLQGGTAVLADANLRSLHGEAQIRVAVGTAGTLYISDDGGQRWTTIAAANTAEANVDYAAATEVDGVVYAVGSPGNRIRRIQLNGHVEDAVPPTHAALRDIHFYDSQRGWAIGAFGTILATRDAGQTWRVQRGGDRRAAILVVGQHAADVPWSVVAHESLERGRRVVVGTLAASQPASGDPLQPDPDTLTAQVACGLGGGETFTWRLDASSTTADSLSIQNALQTYRPRLLVLSATIDSDHRRKWIQLASQAGVQRVMEPTAKASSEWALHSQALLPRTGALLADLLRDAAAVLQSSGQLAEDQYFRRTFDALNQSGRAINDPLDGFIASGPAELRAVENATSRHALQILQARGGEARMVDRMLADGDRNGSFLLRFKLTLSQTPAENRMRLARRVLQGCRQSNQPRLYRQSLRVVVEQLPDTPLGQWASVRLNAVQHSSEWEQLDRATTRREQRVQSASTPVQLSPFAQDDAPTIRPAGAVADLVVTPDYTPSHVVGSPEQYAQDNQPDLVWDFDPRVVLIRNADNPQLHSLDANAAAAPLDPLTSAGSQRGHWKQIIRQPSLHAWGRLLDPSTETALAVRRTPQRPYLDGRLDEACWTTAAAWETPEGYTVRFAYDAQHMYWSATGPGPEHGRGTPTATPQRTRDAKLDDVPRLTLKIDTNGDLATAFGLEVDRLGRTRDTCDGFSGWQPMWFVDTHEADGRWTVEAAIRRTDLSPLPPVVGSHWNVSVQTWQEDQDAWRQRLPRCDDWHAVQFQ</sequence>
<accession>A0A5B9R6C3</accession>
<dbReference type="SUPFAM" id="SSF110296">
    <property type="entry name" value="Oligoxyloglucan reducing end-specific cellobiohydrolase"/>
    <property type="match status" value="1"/>
</dbReference>
<keyword evidence="7" id="KW-1185">Reference proteome</keyword>
<reference evidence="6 7" key="1">
    <citation type="submission" date="2019-08" db="EMBL/GenBank/DDBJ databases">
        <title>Deep-cultivation of Planctomycetes and their phenomic and genomic characterization uncovers novel biology.</title>
        <authorList>
            <person name="Wiegand S."/>
            <person name="Jogler M."/>
            <person name="Boedeker C."/>
            <person name="Pinto D."/>
            <person name="Vollmers J."/>
            <person name="Rivas-Marin E."/>
            <person name="Kohn T."/>
            <person name="Peeters S.H."/>
            <person name="Heuer A."/>
            <person name="Rast P."/>
            <person name="Oberbeckmann S."/>
            <person name="Bunk B."/>
            <person name="Jeske O."/>
            <person name="Meyerdierks A."/>
            <person name="Storesund J.E."/>
            <person name="Kallscheuer N."/>
            <person name="Luecker S."/>
            <person name="Lage O.M."/>
            <person name="Pohl T."/>
            <person name="Merkel B.J."/>
            <person name="Hornburger P."/>
            <person name="Mueller R.-W."/>
            <person name="Bruemmer F."/>
            <person name="Labrenz M."/>
            <person name="Spormann A.M."/>
            <person name="Op den Camp H."/>
            <person name="Overmann J."/>
            <person name="Amann R."/>
            <person name="Jetten M.S.M."/>
            <person name="Mascher T."/>
            <person name="Medema M.H."/>
            <person name="Devos D.P."/>
            <person name="Kaster A.-K."/>
            <person name="Ovreas L."/>
            <person name="Rohde M."/>
            <person name="Galperin M.Y."/>
            <person name="Jogler C."/>
        </authorList>
    </citation>
    <scope>NUCLEOTIDE SEQUENCE [LARGE SCALE GENOMIC DNA]</scope>
    <source>
        <strain evidence="6 7">UC8</strain>
    </source>
</reference>
<dbReference type="PANTHER" id="PTHR47199">
    <property type="entry name" value="PHOTOSYSTEM II STABILITY/ASSEMBLY FACTOR HCF136, CHLOROPLASTIC"/>
    <property type="match status" value="1"/>
</dbReference>
<name>A0A5B9R6C3_9BACT</name>
<dbReference type="OrthoDB" id="226401at2"/>
<dbReference type="InterPro" id="IPR028203">
    <property type="entry name" value="PSII_CF48-like_dom"/>
</dbReference>
<dbReference type="Proteomes" id="UP000325286">
    <property type="component" value="Chromosome"/>
</dbReference>
<dbReference type="RefSeq" id="WP_068130132.1">
    <property type="nucleotide sequence ID" value="NZ_CP042914.1"/>
</dbReference>
<proteinExistence type="predicted"/>